<feature type="compositionally biased region" description="Low complexity" evidence="1">
    <location>
        <begin position="324"/>
        <end position="338"/>
    </location>
</feature>
<comment type="caution">
    <text evidence="2">The sequence shown here is derived from an EMBL/GenBank/DDBJ whole genome shotgun (WGS) entry which is preliminary data.</text>
</comment>
<organism evidence="2 3">
    <name type="scientific">Mycena albidolilacea</name>
    <dbReference type="NCBI Taxonomy" id="1033008"/>
    <lineage>
        <taxon>Eukaryota</taxon>
        <taxon>Fungi</taxon>
        <taxon>Dikarya</taxon>
        <taxon>Basidiomycota</taxon>
        <taxon>Agaricomycotina</taxon>
        <taxon>Agaricomycetes</taxon>
        <taxon>Agaricomycetidae</taxon>
        <taxon>Agaricales</taxon>
        <taxon>Marasmiineae</taxon>
        <taxon>Mycenaceae</taxon>
        <taxon>Mycena</taxon>
    </lineage>
</organism>
<dbReference type="AlphaFoldDB" id="A0AAD7A7J4"/>
<evidence type="ECO:0000256" key="1">
    <source>
        <dbReference type="SAM" id="MobiDB-lite"/>
    </source>
</evidence>
<accession>A0AAD7A7J4</accession>
<dbReference type="SUPFAM" id="SSF54695">
    <property type="entry name" value="POZ domain"/>
    <property type="match status" value="1"/>
</dbReference>
<feature type="compositionally biased region" description="Low complexity" evidence="1">
    <location>
        <begin position="263"/>
        <end position="304"/>
    </location>
</feature>
<dbReference type="Gene3D" id="3.30.710.10">
    <property type="entry name" value="Potassium Channel Kv1.1, Chain A"/>
    <property type="match status" value="1"/>
</dbReference>
<sequence length="353" mass="37632">MTAMSSEASIFAPIRDPYYLETVVFKVENSLFKIPRFQFERHSGIFATTFSLPQSVEGAEGSSDKTPFKLDGIKSLDFRRLLGVLYPMTAVPKTPTLSKDEWISVLKLANLWDFIEVRNLAIEQLTSYAGSLDCIERILFARQFDVSAWLQSGYVELARRKAVVSAEEAEKIGWETALQICQLREAKTLSTASGKNPYEKIDLGDTFQAELKRADAAHEPLPAAPRIPAAPTMNIPPHATTSKDIDALTNAGVSKKPYTFTIGSSPSNEPASPSPNGGPKKSFPFKSGSSRLGSAPNGNAANPAFRFTSSLESFIVPPPPAPAPAAATAVPVASTSSSGGSGGTPGAASTSTT</sequence>
<dbReference type="EMBL" id="JARIHO010000014">
    <property type="protein sequence ID" value="KAJ7350639.1"/>
    <property type="molecule type" value="Genomic_DNA"/>
</dbReference>
<proteinExistence type="predicted"/>
<feature type="region of interest" description="Disordered" evidence="1">
    <location>
        <begin position="221"/>
        <end position="242"/>
    </location>
</feature>
<dbReference type="Proteomes" id="UP001218218">
    <property type="component" value="Unassembled WGS sequence"/>
</dbReference>
<protein>
    <recommendedName>
        <fullName evidence="4">BTB domain-containing protein</fullName>
    </recommendedName>
</protein>
<keyword evidence="3" id="KW-1185">Reference proteome</keyword>
<name>A0AAD7A7J4_9AGAR</name>
<evidence type="ECO:0000313" key="3">
    <source>
        <dbReference type="Proteomes" id="UP001218218"/>
    </source>
</evidence>
<gene>
    <name evidence="2" type="ORF">DFH08DRAFT_861989</name>
</gene>
<evidence type="ECO:0000313" key="2">
    <source>
        <dbReference type="EMBL" id="KAJ7350639.1"/>
    </source>
</evidence>
<evidence type="ECO:0008006" key="4">
    <source>
        <dbReference type="Google" id="ProtNLM"/>
    </source>
</evidence>
<dbReference type="InterPro" id="IPR011333">
    <property type="entry name" value="SKP1/BTB/POZ_sf"/>
</dbReference>
<reference evidence="2" key="1">
    <citation type="submission" date="2023-03" db="EMBL/GenBank/DDBJ databases">
        <title>Massive genome expansion in bonnet fungi (Mycena s.s.) driven by repeated elements and novel gene families across ecological guilds.</title>
        <authorList>
            <consortium name="Lawrence Berkeley National Laboratory"/>
            <person name="Harder C.B."/>
            <person name="Miyauchi S."/>
            <person name="Viragh M."/>
            <person name="Kuo A."/>
            <person name="Thoen E."/>
            <person name="Andreopoulos B."/>
            <person name="Lu D."/>
            <person name="Skrede I."/>
            <person name="Drula E."/>
            <person name="Henrissat B."/>
            <person name="Morin E."/>
            <person name="Kohler A."/>
            <person name="Barry K."/>
            <person name="LaButti K."/>
            <person name="Morin E."/>
            <person name="Salamov A."/>
            <person name="Lipzen A."/>
            <person name="Mereny Z."/>
            <person name="Hegedus B."/>
            <person name="Baldrian P."/>
            <person name="Stursova M."/>
            <person name="Weitz H."/>
            <person name="Taylor A."/>
            <person name="Grigoriev I.V."/>
            <person name="Nagy L.G."/>
            <person name="Martin F."/>
            <person name="Kauserud H."/>
        </authorList>
    </citation>
    <scope>NUCLEOTIDE SEQUENCE</scope>
    <source>
        <strain evidence="2">CBHHK002</strain>
    </source>
</reference>
<feature type="region of interest" description="Disordered" evidence="1">
    <location>
        <begin position="259"/>
        <end position="353"/>
    </location>
</feature>
<feature type="compositionally biased region" description="Low complexity" evidence="1">
    <location>
        <begin position="221"/>
        <end position="231"/>
    </location>
</feature>